<proteinExistence type="predicted"/>
<keyword evidence="1" id="KW-1133">Transmembrane helix</keyword>
<keyword evidence="1" id="KW-0812">Transmembrane</keyword>
<evidence type="ECO:0000256" key="1">
    <source>
        <dbReference type="SAM" id="Phobius"/>
    </source>
</evidence>
<feature type="transmembrane region" description="Helical" evidence="1">
    <location>
        <begin position="21"/>
        <end position="39"/>
    </location>
</feature>
<dbReference type="InterPro" id="IPR025250">
    <property type="entry name" value="DUF4199"/>
</dbReference>
<keyword evidence="3" id="KW-1185">Reference proteome</keyword>
<gene>
    <name evidence="2" type="ORF">PEDI_23020</name>
</gene>
<dbReference type="Pfam" id="PF13858">
    <property type="entry name" value="DUF4199"/>
    <property type="match status" value="1"/>
</dbReference>
<dbReference type="AlphaFoldDB" id="A0AAN5AJK6"/>
<feature type="transmembrane region" description="Helical" evidence="1">
    <location>
        <begin position="45"/>
        <end position="70"/>
    </location>
</feature>
<feature type="transmembrane region" description="Helical" evidence="1">
    <location>
        <begin position="82"/>
        <end position="105"/>
    </location>
</feature>
<evidence type="ECO:0000313" key="2">
    <source>
        <dbReference type="EMBL" id="GJM61750.1"/>
    </source>
</evidence>
<accession>A0AAN5AJK6</accession>
<dbReference type="RefSeq" id="WP_338237216.1">
    <property type="nucleotide sequence ID" value="NZ_BQKE01000001.1"/>
</dbReference>
<evidence type="ECO:0008006" key="4">
    <source>
        <dbReference type="Google" id="ProtNLM"/>
    </source>
</evidence>
<reference evidence="2 3" key="1">
    <citation type="submission" date="2021-12" db="EMBL/GenBank/DDBJ databases">
        <title>Genome sequencing of bacteria with rrn-lacking chromosome and rrn-plasmid.</title>
        <authorList>
            <person name="Anda M."/>
            <person name="Iwasaki W."/>
        </authorList>
    </citation>
    <scope>NUCLEOTIDE SEQUENCE [LARGE SCALE GENOMIC DNA]</scope>
    <source>
        <strain evidence="2 3">NBRC 15940</strain>
    </source>
</reference>
<name>A0AAN5AJK6_9BACT</name>
<protein>
    <recommendedName>
        <fullName evidence="4">DUF4199 domain-containing protein</fullName>
    </recommendedName>
</protein>
<evidence type="ECO:0000313" key="3">
    <source>
        <dbReference type="Proteomes" id="UP001310022"/>
    </source>
</evidence>
<comment type="caution">
    <text evidence="2">The sequence shown here is derived from an EMBL/GenBank/DDBJ whole genome shotgun (WGS) entry which is preliminary data.</text>
</comment>
<keyword evidence="1" id="KW-0472">Membrane</keyword>
<dbReference type="Proteomes" id="UP001310022">
    <property type="component" value="Unassembled WGS sequence"/>
</dbReference>
<sequence length="185" mass="19770">MMTVENQETAQANPKLKQELGIRYGIMLSIVGIILNVAGQNFPGMGIKFGIIALGVFSSILFFVLGIKAFKKQNQGLIKFGDAFAIVAIITVVSSIISGLFGYLYGTVIDPGSIDRQIQETVSFLENIGAPEAQIDKAIEELNSKLKDPAGYLASTLQGVMGGIIGYLIIGAIVAAIMKKEEKEV</sequence>
<feature type="transmembrane region" description="Helical" evidence="1">
    <location>
        <begin position="152"/>
        <end position="178"/>
    </location>
</feature>
<organism evidence="2 3">
    <name type="scientific">Persicobacter diffluens</name>
    <dbReference type="NCBI Taxonomy" id="981"/>
    <lineage>
        <taxon>Bacteria</taxon>
        <taxon>Pseudomonadati</taxon>
        <taxon>Bacteroidota</taxon>
        <taxon>Cytophagia</taxon>
        <taxon>Cytophagales</taxon>
        <taxon>Persicobacteraceae</taxon>
        <taxon>Persicobacter</taxon>
    </lineage>
</organism>
<dbReference type="EMBL" id="BQKE01000001">
    <property type="protein sequence ID" value="GJM61750.1"/>
    <property type="molecule type" value="Genomic_DNA"/>
</dbReference>